<dbReference type="EMBL" id="LILD01000014">
    <property type="protein sequence ID" value="KOO36203.1"/>
    <property type="molecule type" value="Genomic_DNA"/>
</dbReference>
<keyword evidence="1" id="KW-1133">Transmembrane helix</keyword>
<proteinExistence type="predicted"/>
<dbReference type="PATRIC" id="fig|136160.3.peg.3687"/>
<reference evidence="3" key="1">
    <citation type="submission" date="2015-08" db="EMBL/GenBank/DDBJ databases">
        <title>Complete DNA Sequence of Pseudomonas syringae pv. actinidiae, the Causal Agent of Kiwifruit Canker Disease.</title>
        <authorList>
            <person name="Rikkerink E.H.A."/>
            <person name="Fineran P.C."/>
        </authorList>
    </citation>
    <scope>NUCLEOTIDE SEQUENCE</scope>
    <source>
        <strain evidence="3">DSM 13666</strain>
    </source>
</reference>
<feature type="transmembrane region" description="Helical" evidence="1">
    <location>
        <begin position="7"/>
        <end position="24"/>
    </location>
</feature>
<dbReference type="Pfam" id="PF01593">
    <property type="entry name" value="Amino_oxidase"/>
    <property type="match status" value="1"/>
</dbReference>
<dbReference type="InterPro" id="IPR050464">
    <property type="entry name" value="Zeta_carotene_desat/Oxidored"/>
</dbReference>
<accession>A0A0M0KCR2</accession>
<dbReference type="InterPro" id="IPR036188">
    <property type="entry name" value="FAD/NAD-bd_sf"/>
</dbReference>
<sequence>MTKHWDVVIVGGGLAGYVAALFLAKANVSVLLVEKGKRVGGRARTDVIKEHYFNLGPHALYKQGKAKPILDELGVMIQGNSPKLGGLLIEGDKDHIAPFSPIGIATTTFLNWRERKEWLAFMAKLPTIRLESIDDEETFQQWLMRNTTSRKVQSLVYTLARLSTYCHAPEYVSAKVVVAHLKASTGGVLYLDGGWQSMIDQLHNQAVVAGVHIRTQAQVKQIVAEKDRLFTLTLANGEAITSKKVVYTANPKELPDMLQGETLEPTFFDRLRPVTGAALDVALTTLPNPKRLFALGTDQPLYYSVHSNYAKLSKTRESVVLHVFKYSHPDELIDRDEVKAELEQFLERVQPGWRSHLITRRCLPHITVNHRLPQVGDEKELTQLETSVSGLYLAGDWASPDSVLADAAVSSGKRVALEITEKER</sequence>
<dbReference type="GO" id="GO:0016491">
    <property type="term" value="F:oxidoreductase activity"/>
    <property type="evidence" value="ECO:0007669"/>
    <property type="project" value="InterPro"/>
</dbReference>
<dbReference type="SUPFAM" id="SSF51905">
    <property type="entry name" value="FAD/NAD(P)-binding domain"/>
    <property type="match status" value="1"/>
</dbReference>
<evidence type="ECO:0000259" key="2">
    <source>
        <dbReference type="Pfam" id="PF01593"/>
    </source>
</evidence>
<accession>A0A4Y7WNT2</accession>
<feature type="domain" description="Amine oxidase" evidence="2">
    <location>
        <begin position="14"/>
        <end position="419"/>
    </location>
</feature>
<dbReference type="RefSeq" id="WP_053432430.1">
    <property type="nucleotide sequence ID" value="NZ_JARMRQ010000123.1"/>
</dbReference>
<dbReference type="Gene3D" id="3.50.50.60">
    <property type="entry name" value="FAD/NAD(P)-binding domain"/>
    <property type="match status" value="1"/>
</dbReference>
<dbReference type="PANTHER" id="PTHR42923:SF3">
    <property type="entry name" value="PROTOPORPHYRINOGEN OXIDASE"/>
    <property type="match status" value="1"/>
</dbReference>
<protein>
    <submittedName>
        <fullName evidence="3">FAD-dependent pyridine nucleotide-disulfide oxidoreductase</fullName>
    </submittedName>
</protein>
<dbReference type="InterPro" id="IPR002937">
    <property type="entry name" value="Amino_oxidase"/>
</dbReference>
<evidence type="ECO:0000313" key="3">
    <source>
        <dbReference type="EMBL" id="KOO36203.1"/>
    </source>
</evidence>
<keyword evidence="1" id="KW-0472">Membrane</keyword>
<evidence type="ECO:0000256" key="1">
    <source>
        <dbReference type="SAM" id="Phobius"/>
    </source>
</evidence>
<comment type="caution">
    <text evidence="3">The sequence shown here is derived from an EMBL/GenBank/DDBJ whole genome shotgun (WGS) entry which is preliminary data.</text>
</comment>
<gene>
    <name evidence="3" type="ORF">AMD02_18600</name>
</gene>
<dbReference type="PRINTS" id="PR00368">
    <property type="entry name" value="FADPNR"/>
</dbReference>
<dbReference type="PANTHER" id="PTHR42923">
    <property type="entry name" value="PROTOPORPHYRINOGEN OXIDASE"/>
    <property type="match status" value="1"/>
</dbReference>
<dbReference type="AlphaFoldDB" id="A0A0M0KCR2"/>
<dbReference type="Gene3D" id="3.90.660.50">
    <property type="match status" value="1"/>
</dbReference>
<keyword evidence="1" id="KW-0812">Transmembrane</keyword>
<name>A0A0M0KCR2_ALKHA</name>
<organism evidence="3">
    <name type="scientific">Halalkalibacterium halodurans</name>
    <name type="common">Bacillus halodurans</name>
    <dbReference type="NCBI Taxonomy" id="86665"/>
    <lineage>
        <taxon>Bacteria</taxon>
        <taxon>Bacillati</taxon>
        <taxon>Bacillota</taxon>
        <taxon>Bacilli</taxon>
        <taxon>Bacillales</taxon>
        <taxon>Bacillaceae</taxon>
        <taxon>Halalkalibacterium (ex Joshi et al. 2022)</taxon>
    </lineage>
</organism>